<dbReference type="HOGENOM" id="CLU_009180_6_0_1"/>
<keyword evidence="4" id="KW-1185">Reference proteome</keyword>
<feature type="domain" description="DUF4220" evidence="2">
    <location>
        <begin position="47"/>
        <end position="303"/>
    </location>
</feature>
<dbReference type="PANTHER" id="PTHR31325">
    <property type="entry name" value="OS01G0798800 PROTEIN-RELATED"/>
    <property type="match status" value="1"/>
</dbReference>
<keyword evidence="1" id="KW-1133">Transmembrane helix</keyword>
<dbReference type="Pfam" id="PF13968">
    <property type="entry name" value="DUF4220"/>
    <property type="match status" value="1"/>
</dbReference>
<feature type="transmembrane region" description="Helical" evidence="1">
    <location>
        <begin position="136"/>
        <end position="154"/>
    </location>
</feature>
<protein>
    <recommendedName>
        <fullName evidence="2">DUF4220 domain-containing protein</fullName>
    </recommendedName>
</protein>
<dbReference type="InterPro" id="IPR025315">
    <property type="entry name" value="DUF4220"/>
</dbReference>
<sequence length="540" mass="61509">MESIVQLWSDWEIQLLMILSFTLQMFLFFTGGLRRCSTRPLLRFCMWVAYLGADLVALYALGYVSRHQDVTSSKGTLREVHPLSFIWAPFLLMHLGGQDTITAFAIEDNHLWMMHLLNLGVQVALTLYVFWKSVDLHYLLILIPGVLVFVAGIIKYGERTLALMYGELKKIHGSTGNKDKESFPKVGDIDEDDSTKASFSKLCESEVDNVDNEDRVKSPKEDEVNVGYFDLVSFALHSAPGIRQLFAGHTLHQIEKRCRDVLTFKIKKVHSQKLLEIELCLMYDDLYTKAMVLRARRGIILRSYGSSTDEQRWPNLGPLKKLLHNSNMSFGYGIVCFHIFTEAHLLKCYHPSLQELVDLATTSMKSSRVRNLNCNRFNLVHEPDTSVNTLMEIRDMWTMLLIYSAGKSKAETHAAQLSNGGELLTFAWLLMAHLQLGDVGEQYDFFFAGVPPRPPQLIERSPNRTGGYIYVPEDVGPHANKLQRLKGKRKSYQEIMGHNGPDNKRYVAERFPSGWAPAFRRTSQLSNLRDAKHSVISELA</sequence>
<dbReference type="Gramene" id="LPERR10G13220.1">
    <property type="protein sequence ID" value="LPERR10G13220.1"/>
    <property type="gene ID" value="LPERR10G13220"/>
</dbReference>
<keyword evidence="1" id="KW-0472">Membrane</keyword>
<organism evidence="3 4">
    <name type="scientific">Leersia perrieri</name>
    <dbReference type="NCBI Taxonomy" id="77586"/>
    <lineage>
        <taxon>Eukaryota</taxon>
        <taxon>Viridiplantae</taxon>
        <taxon>Streptophyta</taxon>
        <taxon>Embryophyta</taxon>
        <taxon>Tracheophyta</taxon>
        <taxon>Spermatophyta</taxon>
        <taxon>Magnoliopsida</taxon>
        <taxon>Liliopsida</taxon>
        <taxon>Poales</taxon>
        <taxon>Poaceae</taxon>
        <taxon>BOP clade</taxon>
        <taxon>Oryzoideae</taxon>
        <taxon>Oryzeae</taxon>
        <taxon>Oryzinae</taxon>
        <taxon>Leersia</taxon>
    </lineage>
</organism>
<keyword evidence="1" id="KW-0812">Transmembrane</keyword>
<dbReference type="AlphaFoldDB" id="A0A0D9XM06"/>
<evidence type="ECO:0000256" key="1">
    <source>
        <dbReference type="SAM" id="Phobius"/>
    </source>
</evidence>
<reference evidence="4" key="2">
    <citation type="submission" date="2013-12" db="EMBL/GenBank/DDBJ databases">
        <authorList>
            <person name="Yu Y."/>
            <person name="Lee S."/>
            <person name="de Baynast K."/>
            <person name="Wissotski M."/>
            <person name="Liu L."/>
            <person name="Talag J."/>
            <person name="Goicoechea J."/>
            <person name="Angelova A."/>
            <person name="Jetty R."/>
            <person name="Kudrna D."/>
            <person name="Golser W."/>
            <person name="Rivera L."/>
            <person name="Zhang J."/>
            <person name="Wing R."/>
        </authorList>
    </citation>
    <scope>NUCLEOTIDE SEQUENCE</scope>
</reference>
<dbReference type="Pfam" id="PF04578">
    <property type="entry name" value="DUF594"/>
    <property type="match status" value="1"/>
</dbReference>
<reference evidence="3 4" key="1">
    <citation type="submission" date="2012-08" db="EMBL/GenBank/DDBJ databases">
        <title>Oryza genome evolution.</title>
        <authorList>
            <person name="Wing R.A."/>
        </authorList>
    </citation>
    <scope>NUCLEOTIDE SEQUENCE</scope>
</reference>
<dbReference type="eggNOG" id="ENOG502QQBP">
    <property type="taxonomic scope" value="Eukaryota"/>
</dbReference>
<dbReference type="STRING" id="77586.A0A0D9XM06"/>
<name>A0A0D9XM06_9ORYZ</name>
<accession>A0A0D9XM06</accession>
<dbReference type="InterPro" id="IPR007658">
    <property type="entry name" value="DUF594"/>
</dbReference>
<reference evidence="3" key="3">
    <citation type="submission" date="2015-04" db="UniProtKB">
        <authorList>
            <consortium name="EnsemblPlants"/>
        </authorList>
    </citation>
    <scope>IDENTIFICATION</scope>
</reference>
<evidence type="ECO:0000313" key="3">
    <source>
        <dbReference type="EnsemblPlants" id="LPERR10G13220.1"/>
    </source>
</evidence>
<feature type="transmembrane region" description="Helical" evidence="1">
    <location>
        <begin position="111"/>
        <end position="130"/>
    </location>
</feature>
<dbReference type="Proteomes" id="UP000032180">
    <property type="component" value="Chromosome 10"/>
</dbReference>
<evidence type="ECO:0000313" key="4">
    <source>
        <dbReference type="Proteomes" id="UP000032180"/>
    </source>
</evidence>
<feature type="transmembrane region" description="Helical" evidence="1">
    <location>
        <begin position="44"/>
        <end position="64"/>
    </location>
</feature>
<feature type="transmembrane region" description="Helical" evidence="1">
    <location>
        <begin position="13"/>
        <end position="32"/>
    </location>
</feature>
<proteinExistence type="predicted"/>
<evidence type="ECO:0000259" key="2">
    <source>
        <dbReference type="Pfam" id="PF13968"/>
    </source>
</evidence>
<dbReference type="EnsemblPlants" id="LPERR10G13220.1">
    <property type="protein sequence ID" value="LPERR10G13220.1"/>
    <property type="gene ID" value="LPERR10G13220"/>
</dbReference>